<feature type="domain" description="Tyr recombinase" evidence="2">
    <location>
        <begin position="137"/>
        <end position="338"/>
    </location>
</feature>
<dbReference type="AlphaFoldDB" id="A0A1M6T0S5"/>
<dbReference type="SUPFAM" id="SSF56349">
    <property type="entry name" value="DNA breaking-rejoining enzymes"/>
    <property type="match status" value="1"/>
</dbReference>
<keyword evidence="4" id="KW-1185">Reference proteome</keyword>
<evidence type="ECO:0000256" key="1">
    <source>
        <dbReference type="ARBA" id="ARBA00023172"/>
    </source>
</evidence>
<dbReference type="Pfam" id="PF00589">
    <property type="entry name" value="Phage_integrase"/>
    <property type="match status" value="1"/>
</dbReference>
<dbReference type="RefSeq" id="WP_073256714.1">
    <property type="nucleotide sequence ID" value="NZ_FQZQ01000034.1"/>
</dbReference>
<reference evidence="4" key="1">
    <citation type="submission" date="2016-11" db="EMBL/GenBank/DDBJ databases">
        <authorList>
            <person name="Varghese N."/>
            <person name="Submissions S."/>
        </authorList>
    </citation>
    <scope>NUCLEOTIDE SEQUENCE [LARGE SCALE GENOMIC DNA]</scope>
    <source>
        <strain evidence="4">DSM 100564</strain>
    </source>
</reference>
<gene>
    <name evidence="3" type="ORF">SAMN05444000_1342</name>
</gene>
<proteinExistence type="predicted"/>
<dbReference type="GO" id="GO:0003677">
    <property type="term" value="F:DNA binding"/>
    <property type="evidence" value="ECO:0007669"/>
    <property type="project" value="InterPro"/>
</dbReference>
<keyword evidence="1" id="KW-0233">DNA recombination</keyword>
<accession>A0A1M6T0S5</accession>
<protein>
    <submittedName>
        <fullName evidence="3">Phage integrase family protein</fullName>
    </submittedName>
</protein>
<dbReference type="InterPro" id="IPR011010">
    <property type="entry name" value="DNA_brk_join_enz"/>
</dbReference>
<dbReference type="InterPro" id="IPR002104">
    <property type="entry name" value="Integrase_catalytic"/>
</dbReference>
<evidence type="ECO:0000313" key="3">
    <source>
        <dbReference type="EMBL" id="SHK50534.1"/>
    </source>
</evidence>
<dbReference type="PROSITE" id="PS51898">
    <property type="entry name" value="TYR_RECOMBINASE"/>
    <property type="match status" value="1"/>
</dbReference>
<dbReference type="GO" id="GO:0006310">
    <property type="term" value="P:DNA recombination"/>
    <property type="evidence" value="ECO:0007669"/>
    <property type="project" value="UniProtKB-KW"/>
</dbReference>
<dbReference type="Gene3D" id="1.10.443.10">
    <property type="entry name" value="Intergrase catalytic core"/>
    <property type="match status" value="1"/>
</dbReference>
<evidence type="ECO:0000313" key="4">
    <source>
        <dbReference type="Proteomes" id="UP000183982"/>
    </source>
</evidence>
<dbReference type="Proteomes" id="UP000183982">
    <property type="component" value="Unassembled WGS sequence"/>
</dbReference>
<organism evidence="3 4">
    <name type="scientific">Shimia gijangensis</name>
    <dbReference type="NCBI Taxonomy" id="1470563"/>
    <lineage>
        <taxon>Bacteria</taxon>
        <taxon>Pseudomonadati</taxon>
        <taxon>Pseudomonadota</taxon>
        <taxon>Alphaproteobacteria</taxon>
        <taxon>Rhodobacterales</taxon>
        <taxon>Roseobacteraceae</taxon>
    </lineage>
</organism>
<dbReference type="EMBL" id="FQZQ01000034">
    <property type="protein sequence ID" value="SHK50534.1"/>
    <property type="molecule type" value="Genomic_DNA"/>
</dbReference>
<sequence>MANLIPLVLKYEDWPQVDRSAWDALFTVGKFFEESGACVEWSEGSRKKRRQGYGQWLSFLLRKHPEQLTMSPAERVTKGSVPAYVEECVARLAPKSVHGLISDLCVIIRAVAPDADWDWLNRASNRLRKKADSQSLPPPHDITASKALRHALDWIDIHDGNNRYSHMMQAIRFRQGLMIAFLVTRPVRRRTLLATDLNDHLKMQTDGMHLHYEAKDIKTKRPQDFPLPKVLIPHMQRYLEVHRPVLLQGKSHSALWINQYGDPITPDGFSREFPKVMKRVLGLELRPHAFRHVAATYIAETDPEHANIIRDVLGHTTLNMANKHYNRAKGISACDSYQEMIAGMRKEGGKWVG</sequence>
<name>A0A1M6T0S5_9RHOB</name>
<dbReference type="GO" id="GO:0015074">
    <property type="term" value="P:DNA integration"/>
    <property type="evidence" value="ECO:0007669"/>
    <property type="project" value="InterPro"/>
</dbReference>
<dbReference type="STRING" id="1470563.SAMN05444000_1342"/>
<dbReference type="InterPro" id="IPR013762">
    <property type="entry name" value="Integrase-like_cat_sf"/>
</dbReference>
<evidence type="ECO:0000259" key="2">
    <source>
        <dbReference type="PROSITE" id="PS51898"/>
    </source>
</evidence>